<dbReference type="AlphaFoldDB" id="A0A1H9V916"/>
<gene>
    <name evidence="1" type="ORF">SAMN04487840_1219</name>
</gene>
<proteinExistence type="predicted"/>
<protein>
    <submittedName>
        <fullName evidence="1">Minor capsid protein</fullName>
    </submittedName>
</protein>
<dbReference type="InterPro" id="IPR019612">
    <property type="entry name" value="Minor_capsid_put"/>
</dbReference>
<dbReference type="EMBL" id="FOGM01000021">
    <property type="protein sequence ID" value="SES18192.1"/>
    <property type="molecule type" value="Genomic_DNA"/>
</dbReference>
<sequence>MIDKRLLTDNVSVTKVQKKNDFGDLTYSEPISVESVRFDREVTVSGVDNSKTKTKAGTLFVYPSISRVDVDDTWLEAVVNDGSRDYIIKSIQPNFLNGKLFSYEIGVI</sequence>
<name>A0A1H9V916_9STRE</name>
<dbReference type="Proteomes" id="UP000182712">
    <property type="component" value="Unassembled WGS sequence"/>
</dbReference>
<organism evidence="1 2">
    <name type="scientific">Streptococcus gallolyticus</name>
    <dbReference type="NCBI Taxonomy" id="315405"/>
    <lineage>
        <taxon>Bacteria</taxon>
        <taxon>Bacillati</taxon>
        <taxon>Bacillota</taxon>
        <taxon>Bacilli</taxon>
        <taxon>Lactobacillales</taxon>
        <taxon>Streptococcaceae</taxon>
        <taxon>Streptococcus</taxon>
    </lineage>
</organism>
<dbReference type="RefSeq" id="WP_074628232.1">
    <property type="nucleotide sequence ID" value="NZ_FOGM01000021.1"/>
</dbReference>
<evidence type="ECO:0000313" key="2">
    <source>
        <dbReference type="Proteomes" id="UP000182712"/>
    </source>
</evidence>
<accession>A0A1H9V916</accession>
<evidence type="ECO:0000313" key="1">
    <source>
        <dbReference type="EMBL" id="SES18192.1"/>
    </source>
</evidence>
<dbReference type="Pfam" id="PF10665">
    <property type="entry name" value="Minor_capsid_1"/>
    <property type="match status" value="1"/>
</dbReference>
<reference evidence="1 2" key="1">
    <citation type="submission" date="2016-10" db="EMBL/GenBank/DDBJ databases">
        <authorList>
            <person name="de Groot N.N."/>
        </authorList>
    </citation>
    <scope>NUCLEOTIDE SEQUENCE [LARGE SCALE GENOMIC DNA]</scope>
    <source>
        <strain evidence="1 2">VTM2R47</strain>
    </source>
</reference>